<organism evidence="1 2">
    <name type="scientific">Sarcoptes scabiei</name>
    <name type="common">Itch mite</name>
    <name type="synonym">Acarus scabiei</name>
    <dbReference type="NCBI Taxonomy" id="52283"/>
    <lineage>
        <taxon>Eukaryota</taxon>
        <taxon>Metazoa</taxon>
        <taxon>Ecdysozoa</taxon>
        <taxon>Arthropoda</taxon>
        <taxon>Chelicerata</taxon>
        <taxon>Arachnida</taxon>
        <taxon>Acari</taxon>
        <taxon>Acariformes</taxon>
        <taxon>Sarcoptiformes</taxon>
        <taxon>Astigmata</taxon>
        <taxon>Psoroptidia</taxon>
        <taxon>Sarcoptoidea</taxon>
        <taxon>Sarcoptidae</taxon>
        <taxon>Sarcoptinae</taxon>
        <taxon>Sarcoptes</taxon>
    </lineage>
</organism>
<dbReference type="VEuPathDB" id="VectorBase:SSCA003784"/>
<gene>
    <name evidence="1" type="ORF">QR98_0077210</name>
</gene>
<dbReference type="EMBL" id="JXLN01013226">
    <property type="protein sequence ID" value="KPM09188.1"/>
    <property type="molecule type" value="Genomic_DNA"/>
</dbReference>
<sequence>MKQILLYSMRKNLFWSLLGILFFAITASYLILLVNLQFQAKLKENLFPIKGIEEKQSQSIKMMIKEAVVGRWRMKMNSKLMPQMIQSMNSKKLAVEGQSSMV</sequence>
<evidence type="ECO:0000313" key="1">
    <source>
        <dbReference type="EMBL" id="KPM09188.1"/>
    </source>
</evidence>
<evidence type="ECO:0000313" key="2">
    <source>
        <dbReference type="Proteomes" id="UP000616769"/>
    </source>
</evidence>
<reference evidence="1 2" key="1">
    <citation type="journal article" date="2015" name="Parasit. Vectors">
        <title>Draft genome of the scabies mite.</title>
        <authorList>
            <person name="Rider S.D.Jr."/>
            <person name="Morgan M.S."/>
            <person name="Arlian L.G."/>
        </authorList>
    </citation>
    <scope>NUCLEOTIDE SEQUENCE [LARGE SCALE GENOMIC DNA]</scope>
    <source>
        <strain evidence="1">Arlian Lab</strain>
    </source>
</reference>
<dbReference type="AlphaFoldDB" id="A0A132ADW7"/>
<accession>A0A132ADW7</accession>
<comment type="caution">
    <text evidence="1">The sequence shown here is derived from an EMBL/GenBank/DDBJ whole genome shotgun (WGS) entry which is preliminary data.</text>
</comment>
<dbReference type="Proteomes" id="UP000616769">
    <property type="component" value="Unassembled WGS sequence"/>
</dbReference>
<proteinExistence type="predicted"/>
<name>A0A132ADW7_SARSC</name>
<protein>
    <submittedName>
        <fullName evidence="1">Uncharacterized protein</fullName>
    </submittedName>
</protein>